<comment type="caution">
    <text evidence="3">The sequence shown here is derived from an EMBL/GenBank/DDBJ whole genome shotgun (WGS) entry which is preliminary data.</text>
</comment>
<dbReference type="Proteomes" id="UP000187283">
    <property type="component" value="Unassembled WGS sequence"/>
</dbReference>
<keyword evidence="2" id="KW-1133">Transmembrane helix</keyword>
<feature type="region of interest" description="Disordered" evidence="1">
    <location>
        <begin position="270"/>
        <end position="291"/>
    </location>
</feature>
<feature type="compositionally biased region" description="Polar residues" evidence="1">
    <location>
        <begin position="128"/>
        <end position="137"/>
    </location>
</feature>
<feature type="compositionally biased region" description="Polar residues" evidence="1">
    <location>
        <begin position="192"/>
        <end position="203"/>
    </location>
</feature>
<accession>A0A1R1YEK8</accession>
<dbReference type="EMBL" id="LSSN01000185">
    <property type="protein sequence ID" value="OMJ25347.1"/>
    <property type="molecule type" value="Genomic_DNA"/>
</dbReference>
<gene>
    <name evidence="3" type="ORF">AYI70_g958</name>
</gene>
<feature type="region of interest" description="Disordered" evidence="1">
    <location>
        <begin position="123"/>
        <end position="242"/>
    </location>
</feature>
<reference evidence="3 4" key="1">
    <citation type="submission" date="2017-01" db="EMBL/GenBank/DDBJ databases">
        <authorList>
            <person name="Mah S.A."/>
            <person name="Swanson W.J."/>
            <person name="Moy G.W."/>
            <person name="Vacquier V.D."/>
        </authorList>
    </citation>
    <scope>NUCLEOTIDE SEQUENCE [LARGE SCALE GENOMIC DNA]</scope>
    <source>
        <strain evidence="3 4">GSMNP</strain>
    </source>
</reference>
<evidence type="ECO:0000313" key="4">
    <source>
        <dbReference type="Proteomes" id="UP000187283"/>
    </source>
</evidence>
<feature type="compositionally biased region" description="Basic and acidic residues" evidence="1">
    <location>
        <begin position="341"/>
        <end position="371"/>
    </location>
</feature>
<dbReference type="OrthoDB" id="5426978at2759"/>
<proteinExistence type="predicted"/>
<feature type="transmembrane region" description="Helical" evidence="2">
    <location>
        <begin position="12"/>
        <end position="36"/>
    </location>
</feature>
<sequence>MLMVQSFSSLSYLNYLVSYFGVLTFLEILIVFIWVFSLIGKRIKNKYEGNFVSIAPDSTLKKSRMNFQTQPGVPFDQTVSPSSVADNSNVNIHPMQPTHRLSTADNFGSLPYSSFNQPNGIKKPVYLNTEQPNQPINLNPLAKSSFPDPHAYYQSTQRSNQFHQPGYESNNFNSIPLSNQNRDSDRADPSILKNQNHQQSQQYPLPDPDHFIASNDDQNNRQNISNRPILNENENPYNHNSLSSNQARVQFQQNHTHSMRYPNQVPADHNNIPHFNPQPPFNRSPIPSPPQSMVRLNTIDQSLIDQHQIISSNDPRLHNDPRVQKYPVMQNDPRMQNNSRMETDPRLQNDPRMETDPRLQNDPRMQNDPRLHYNPRLQNFSPPIQQHDADDYNDAEPSPIIKLQEYDPQKNNRVNGPRSSNFQNN</sequence>
<keyword evidence="4" id="KW-1185">Reference proteome</keyword>
<evidence type="ECO:0000313" key="3">
    <source>
        <dbReference type="EMBL" id="OMJ25347.1"/>
    </source>
</evidence>
<evidence type="ECO:0000256" key="1">
    <source>
        <dbReference type="SAM" id="MobiDB-lite"/>
    </source>
</evidence>
<feature type="compositionally biased region" description="Pro residues" evidence="1">
    <location>
        <begin position="276"/>
        <end position="290"/>
    </location>
</feature>
<name>A0A1R1YEK8_9FUNG</name>
<dbReference type="AlphaFoldDB" id="A0A1R1YEK8"/>
<organism evidence="3 4">
    <name type="scientific">Smittium culicis</name>
    <dbReference type="NCBI Taxonomy" id="133412"/>
    <lineage>
        <taxon>Eukaryota</taxon>
        <taxon>Fungi</taxon>
        <taxon>Fungi incertae sedis</taxon>
        <taxon>Zoopagomycota</taxon>
        <taxon>Kickxellomycotina</taxon>
        <taxon>Harpellomycetes</taxon>
        <taxon>Harpellales</taxon>
        <taxon>Legeriomycetaceae</taxon>
        <taxon>Smittium</taxon>
    </lineage>
</organism>
<feature type="compositionally biased region" description="Polar residues" evidence="1">
    <location>
        <begin position="411"/>
        <end position="425"/>
    </location>
</feature>
<keyword evidence="2" id="KW-0472">Membrane</keyword>
<feature type="region of interest" description="Disordered" evidence="1">
    <location>
        <begin position="327"/>
        <end position="425"/>
    </location>
</feature>
<feature type="compositionally biased region" description="Polar residues" evidence="1">
    <location>
        <begin position="153"/>
        <end position="181"/>
    </location>
</feature>
<evidence type="ECO:0000256" key="2">
    <source>
        <dbReference type="SAM" id="Phobius"/>
    </source>
</evidence>
<feature type="compositionally biased region" description="Polar residues" evidence="1">
    <location>
        <begin position="215"/>
        <end position="242"/>
    </location>
</feature>
<keyword evidence="2" id="KW-0812">Transmembrane</keyword>
<protein>
    <submittedName>
        <fullName evidence="3">Uncharacterized protein</fullName>
    </submittedName>
</protein>